<dbReference type="EMBL" id="MJIC01000016">
    <property type="protein sequence ID" value="OFI32704.1"/>
    <property type="molecule type" value="Genomic_DNA"/>
</dbReference>
<gene>
    <name evidence="2" type="ORF">BFC17_06000</name>
</gene>
<protein>
    <recommendedName>
        <fullName evidence="1">Amidohydrolase-related domain-containing protein</fullName>
    </recommendedName>
</protein>
<dbReference type="Proteomes" id="UP000176037">
    <property type="component" value="Unassembled WGS sequence"/>
</dbReference>
<dbReference type="InterPro" id="IPR011059">
    <property type="entry name" value="Metal-dep_hydrolase_composite"/>
</dbReference>
<accession>A0A1E8F9V4</accession>
<dbReference type="Gene3D" id="2.30.40.10">
    <property type="entry name" value="Urease, subunit C, domain 1"/>
    <property type="match status" value="1"/>
</dbReference>
<dbReference type="STRING" id="1856405.BFC17_06000"/>
<dbReference type="InterPro" id="IPR051781">
    <property type="entry name" value="Metallo-dep_Hydrolase"/>
</dbReference>
<evidence type="ECO:0000313" key="3">
    <source>
        <dbReference type="Proteomes" id="UP000176037"/>
    </source>
</evidence>
<organism evidence="2 3">
    <name type="scientific">Alteromonas lipolytica</name>
    <dbReference type="NCBI Taxonomy" id="1856405"/>
    <lineage>
        <taxon>Bacteria</taxon>
        <taxon>Pseudomonadati</taxon>
        <taxon>Pseudomonadota</taxon>
        <taxon>Gammaproteobacteria</taxon>
        <taxon>Alteromonadales</taxon>
        <taxon>Alteromonadaceae</taxon>
        <taxon>Alteromonas/Salinimonas group</taxon>
        <taxon>Alteromonas</taxon>
    </lineage>
</organism>
<feature type="domain" description="Amidohydrolase-related" evidence="1">
    <location>
        <begin position="95"/>
        <end position="396"/>
    </location>
</feature>
<reference evidence="2 3" key="1">
    <citation type="submission" date="2016-09" db="EMBL/GenBank/DDBJ databases">
        <title>Alteromonas lipolytica, a new species isolated from sea water.</title>
        <authorList>
            <person name="Wu Y.-H."/>
            <person name="Cheng H."/>
            <person name="Xu X.-W."/>
        </authorList>
    </citation>
    <scope>NUCLEOTIDE SEQUENCE [LARGE SCALE GENOMIC DNA]</scope>
    <source>
        <strain evidence="2 3">JW12</strain>
    </source>
</reference>
<dbReference type="InterPro" id="IPR006680">
    <property type="entry name" value="Amidohydro-rel"/>
</dbReference>
<dbReference type="InterPro" id="IPR008979">
    <property type="entry name" value="Galactose-bd-like_sf"/>
</dbReference>
<dbReference type="Pfam" id="PF01979">
    <property type="entry name" value="Amidohydro_1"/>
    <property type="match status" value="1"/>
</dbReference>
<comment type="caution">
    <text evidence="2">The sequence shown here is derived from an EMBL/GenBank/DDBJ whole genome shotgun (WGS) entry which is preliminary data.</text>
</comment>
<dbReference type="AlphaFoldDB" id="A0A1E8F9V4"/>
<dbReference type="Gene3D" id="3.30.110.90">
    <property type="entry name" value="Amidohydrolase"/>
    <property type="match status" value="1"/>
</dbReference>
<dbReference type="SUPFAM" id="SSF49785">
    <property type="entry name" value="Galactose-binding domain-like"/>
    <property type="match status" value="1"/>
</dbReference>
<dbReference type="SUPFAM" id="SSF51338">
    <property type="entry name" value="Composite domain of metallo-dependent hydrolases"/>
    <property type="match status" value="1"/>
</dbReference>
<proteinExistence type="predicted"/>
<dbReference type="Gene3D" id="1.20.58.520">
    <property type="entry name" value="Amidohydrolase"/>
    <property type="match status" value="1"/>
</dbReference>
<dbReference type="PANTHER" id="PTHR43135">
    <property type="entry name" value="ALPHA-D-RIBOSE 1-METHYLPHOSPHONATE 5-TRIPHOSPHATE DIPHOSPHATASE"/>
    <property type="match status" value="1"/>
</dbReference>
<name>A0A1E8F9V4_9ALTE</name>
<dbReference type="PANTHER" id="PTHR43135:SF3">
    <property type="entry name" value="ALPHA-D-RIBOSE 1-METHYLPHOSPHONATE 5-TRIPHOSPHATE DIPHOSPHATASE"/>
    <property type="match status" value="1"/>
</dbReference>
<evidence type="ECO:0000259" key="1">
    <source>
        <dbReference type="Pfam" id="PF01979"/>
    </source>
</evidence>
<sequence length="581" mass="62616">MTNKTTTIIAKAMALNTIFALGVSAETIFIDNITVFDSTGSDPFVADVIIEKGRFSAIAPELKQPANTTLVNGEGLSLVAGLSDIHVHWTANRSVVATELLRYGVTTATDFHSSPDSYAAKREWHKSHLISPHVAYAARIAPPGGHGADWADERMTRLVASPEEAKKVMEYLDDYQPDVIKVFADGWRYGNPKSDTDISLHALQELTHQAKTRGWPVLTHTVTTDGAKRAALGNVTAIAHAIQDEKATDELAALLVDHSVFYAPTLAVYEMRPDKIASYSPAQIKAGESRQQNSEYNLSLFNEAGVTLALGTDSGIGRTPFGESSVREMELMTNFGVSAKEALIAGTLGSAEALGVGKDRGTIEVGKRADFVLLSGEPWKNISDYRNVSAVYVDGILVVKDGELVGQQGPEIPPATPALAMIDDFEGERGLTQYGTLRRADLDYSFPRSHVLMVEKPGSEKGDHNLSVTIELENKPKPKAGVIFPLSEGSFVPVDASEFSAVAFDINAKPGSYIIAMDAYGGSGTATIDVISGWQKIVVPFDSFTGKKPVNIELLRSIGISVAGSGEESFWLELDNVRFIK</sequence>
<dbReference type="InterPro" id="IPR032466">
    <property type="entry name" value="Metal_Hydrolase"/>
</dbReference>
<evidence type="ECO:0000313" key="2">
    <source>
        <dbReference type="EMBL" id="OFI32704.1"/>
    </source>
</evidence>
<dbReference type="GO" id="GO:0016810">
    <property type="term" value="F:hydrolase activity, acting on carbon-nitrogen (but not peptide) bonds"/>
    <property type="evidence" value="ECO:0007669"/>
    <property type="project" value="InterPro"/>
</dbReference>
<dbReference type="SUPFAM" id="SSF51556">
    <property type="entry name" value="Metallo-dependent hydrolases"/>
    <property type="match status" value="1"/>
</dbReference>
<dbReference type="RefSeq" id="WP_070178232.1">
    <property type="nucleotide sequence ID" value="NZ_BMJR01000005.1"/>
</dbReference>
<dbReference type="Gene3D" id="3.40.50.10910">
    <property type="entry name" value="Amidohydrolase"/>
    <property type="match status" value="1"/>
</dbReference>
<keyword evidence="3" id="KW-1185">Reference proteome</keyword>